<organism evidence="1 2">
    <name type="scientific">Trichonephila clavipes</name>
    <name type="common">Golden silk orbweaver</name>
    <name type="synonym">Nephila clavipes</name>
    <dbReference type="NCBI Taxonomy" id="2585209"/>
    <lineage>
        <taxon>Eukaryota</taxon>
        <taxon>Metazoa</taxon>
        <taxon>Ecdysozoa</taxon>
        <taxon>Arthropoda</taxon>
        <taxon>Chelicerata</taxon>
        <taxon>Arachnida</taxon>
        <taxon>Araneae</taxon>
        <taxon>Araneomorphae</taxon>
        <taxon>Entelegynae</taxon>
        <taxon>Araneoidea</taxon>
        <taxon>Nephilidae</taxon>
        <taxon>Trichonephila</taxon>
    </lineage>
</organism>
<dbReference type="AlphaFoldDB" id="A0A8X6W384"/>
<protein>
    <submittedName>
        <fullName evidence="1">Uncharacterized protein</fullName>
    </submittedName>
</protein>
<name>A0A8X6W384_TRICX</name>
<evidence type="ECO:0000313" key="1">
    <source>
        <dbReference type="EMBL" id="GFY27235.1"/>
    </source>
</evidence>
<comment type="caution">
    <text evidence="1">The sequence shown here is derived from an EMBL/GenBank/DDBJ whole genome shotgun (WGS) entry which is preliminary data.</text>
</comment>
<reference evidence="1" key="1">
    <citation type="submission" date="2020-08" db="EMBL/GenBank/DDBJ databases">
        <title>Multicomponent nature underlies the extraordinary mechanical properties of spider dragline silk.</title>
        <authorList>
            <person name="Kono N."/>
            <person name="Nakamura H."/>
            <person name="Mori M."/>
            <person name="Yoshida Y."/>
            <person name="Ohtoshi R."/>
            <person name="Malay A.D."/>
            <person name="Moran D.A.P."/>
            <person name="Tomita M."/>
            <person name="Numata K."/>
            <person name="Arakawa K."/>
        </authorList>
    </citation>
    <scope>NUCLEOTIDE SEQUENCE</scope>
</reference>
<dbReference type="EMBL" id="BMAU01021379">
    <property type="protein sequence ID" value="GFY27235.1"/>
    <property type="molecule type" value="Genomic_DNA"/>
</dbReference>
<proteinExistence type="predicted"/>
<gene>
    <name evidence="1" type="ORF">TNCV_2068561</name>
</gene>
<evidence type="ECO:0000313" key="2">
    <source>
        <dbReference type="Proteomes" id="UP000887159"/>
    </source>
</evidence>
<dbReference type="Proteomes" id="UP000887159">
    <property type="component" value="Unassembled WGS sequence"/>
</dbReference>
<sequence>MRTASSSVTIKPPWASIHKTTCLGTESMRLRMESQKLAPHFCQSFTVFYLLNVAMAGHTSGIQKGSISEKLGENRAGVASVDIVENVDKLLQCYLAGKRHCPSPSKKENIAGHRTSSTYHWVVIVP</sequence>
<keyword evidence="2" id="KW-1185">Reference proteome</keyword>
<accession>A0A8X6W384</accession>